<evidence type="ECO:0000256" key="1">
    <source>
        <dbReference type="SAM" id="Phobius"/>
    </source>
</evidence>
<dbReference type="Pfam" id="PF05795">
    <property type="entry name" value="Plasmodium_Vir"/>
    <property type="match status" value="2"/>
</dbReference>
<keyword evidence="1" id="KW-0472">Membrane</keyword>
<keyword evidence="3" id="KW-1185">Reference proteome</keyword>
<name>A0A1D3JGJ1_PLAOA</name>
<evidence type="ECO:0000313" key="2">
    <source>
        <dbReference type="EMBL" id="SBT85110.1"/>
    </source>
</evidence>
<evidence type="ECO:0000313" key="3">
    <source>
        <dbReference type="Proteomes" id="UP000242942"/>
    </source>
</evidence>
<sequence length="328" mass="38878">MVQKDKDLANLPSFRFYAKLDEGYEYLWDYDNFFDTIIKVRLSSNINISNIQNSLLKAFIYVSNMRKSYDQYGERWDYLFYWMGDKVYEIVNNVSDFAEIMDITNSLKIRVHPTNEEYDKDLFKIDKDELIKLKKFYDFSQNHEAIEVITSPYDYQCSHEYNNYIVESYKLYESIRRECPLDTTRPYCNLFRNIEKNNPKIKTSGLTCHHVKAAITTNVESPPLHHDLRDEIPQVHHDLKDEIPLAPNSGNPTAIIFPVLGLFIIFYLSYKFTPLGTLIHRHLLRKKVNLWEADTETVHESLRDKYETDDKHSEINTHSIRYNPIGNT</sequence>
<dbReference type="Proteomes" id="UP000242942">
    <property type="component" value="Unassembled WGS sequence"/>
</dbReference>
<proteinExistence type="predicted"/>
<reference evidence="2 3" key="1">
    <citation type="submission" date="2016-06" db="EMBL/GenBank/DDBJ databases">
        <authorList>
            <consortium name="Pathogen Informatics"/>
        </authorList>
    </citation>
    <scope>NUCLEOTIDE SEQUENCE [LARGE SCALE GENOMIC DNA]</scope>
    <source>
        <strain evidence="2">PocGH01</strain>
    </source>
</reference>
<dbReference type="AlphaFoldDB" id="A0A1D3JGJ1"/>
<keyword evidence="1" id="KW-0812">Transmembrane</keyword>
<keyword evidence="1" id="KW-1133">Transmembrane helix</keyword>
<dbReference type="VEuPathDB" id="PlasmoDB:POWCR01_000081000"/>
<protein>
    <submittedName>
        <fullName evidence="2">PIR protein</fullName>
    </submittedName>
</protein>
<dbReference type="VEuPathDB" id="PlasmoDB:PocGH01_00067700"/>
<organism evidence="2 3">
    <name type="scientific">Plasmodium ovale</name>
    <name type="common">malaria parasite P. ovale</name>
    <dbReference type="NCBI Taxonomy" id="36330"/>
    <lineage>
        <taxon>Eukaryota</taxon>
        <taxon>Sar</taxon>
        <taxon>Alveolata</taxon>
        <taxon>Apicomplexa</taxon>
        <taxon>Aconoidasida</taxon>
        <taxon>Haemosporida</taxon>
        <taxon>Plasmodiidae</taxon>
        <taxon>Plasmodium</taxon>
        <taxon>Plasmodium (Plasmodium)</taxon>
    </lineage>
</organism>
<accession>A0A1D3JGJ1</accession>
<dbReference type="InterPro" id="IPR008780">
    <property type="entry name" value="Plasmodium_Vir"/>
</dbReference>
<feature type="transmembrane region" description="Helical" evidence="1">
    <location>
        <begin position="255"/>
        <end position="279"/>
    </location>
</feature>
<dbReference type="EMBL" id="FLRI01000626">
    <property type="protein sequence ID" value="SBT85110.1"/>
    <property type="molecule type" value="Genomic_DNA"/>
</dbReference>
<gene>
    <name evidence="2" type="primary">PocGH01_00067700</name>
    <name evidence="2" type="ORF">POCGH01_00067700</name>
</gene>
<dbReference type="OrthoDB" id="383226at2759"/>